<comment type="caution">
    <text evidence="1">The sequence shown here is derived from an EMBL/GenBank/DDBJ whole genome shotgun (WGS) entry which is preliminary data.</text>
</comment>
<gene>
    <name evidence="1" type="ORF">PSHT_08278</name>
</gene>
<proteinExistence type="predicted"/>
<reference evidence="2" key="2">
    <citation type="journal article" date="2018" name="BMC Genomics">
        <title>Genomic insights into host adaptation between the wheat stripe rust pathogen (Puccinia striiformis f. sp. tritici) and the barley stripe rust pathogen (Puccinia striiformis f. sp. hordei).</title>
        <authorList>
            <person name="Xia C."/>
            <person name="Wang M."/>
            <person name="Yin C."/>
            <person name="Cornejo O.E."/>
            <person name="Hulbert S.H."/>
            <person name="Chen X."/>
        </authorList>
    </citation>
    <scope>NUCLEOTIDE SEQUENCE [LARGE SCALE GENOMIC DNA]</scope>
    <source>
        <strain evidence="2">93TX-2</strain>
    </source>
</reference>
<sequence>MINTKEFYREDRLAIKTVNNALLHCCSVLAYPSFITKNLVKRAETIIGETASHHSLPEAGASIPEELKSGNHQLKGPNSEELGQWLTNEIVPTSSNAGHQGGPAGIDGSKALNELHIPEGITEEHKSGNHQLEESRLEELNQWLTNVIFPTPGNVGNRKGIISSAKREEIAAHISPNFDNYRDTIGEDELAIKALRFIEDLTRIKVNHVDELPVLKTPEDFRYFVGNQALEVLDKINEVRPQPAKGPLGDEDRSIRDMLEKIEKVIYSHL</sequence>
<reference evidence="1 2" key="1">
    <citation type="submission" date="2017-12" db="EMBL/GenBank/DDBJ databases">
        <title>Gene loss provides genomic basis for host adaptation in cereal stripe rust fungi.</title>
        <authorList>
            <person name="Xia C."/>
        </authorList>
    </citation>
    <scope>NUCLEOTIDE SEQUENCE [LARGE SCALE GENOMIC DNA]</scope>
    <source>
        <strain evidence="1 2">93TX-2</strain>
    </source>
</reference>
<evidence type="ECO:0000313" key="2">
    <source>
        <dbReference type="Proteomes" id="UP000238274"/>
    </source>
</evidence>
<dbReference type="Proteomes" id="UP000238274">
    <property type="component" value="Unassembled WGS sequence"/>
</dbReference>
<dbReference type="EMBL" id="PKSM01000107">
    <property type="protein sequence ID" value="POW11943.1"/>
    <property type="molecule type" value="Genomic_DNA"/>
</dbReference>
<dbReference type="VEuPathDB" id="FungiDB:PSHT_08278"/>
<dbReference type="AlphaFoldDB" id="A0A2S4VR01"/>
<name>A0A2S4VR01_9BASI</name>
<dbReference type="VEuPathDB" id="FungiDB:PSTT_13648"/>
<organism evidence="1 2">
    <name type="scientific">Puccinia striiformis</name>
    <dbReference type="NCBI Taxonomy" id="27350"/>
    <lineage>
        <taxon>Eukaryota</taxon>
        <taxon>Fungi</taxon>
        <taxon>Dikarya</taxon>
        <taxon>Basidiomycota</taxon>
        <taxon>Pucciniomycotina</taxon>
        <taxon>Pucciniomycetes</taxon>
        <taxon>Pucciniales</taxon>
        <taxon>Pucciniaceae</taxon>
        <taxon>Puccinia</taxon>
    </lineage>
</organism>
<accession>A0A2S4VR01</accession>
<reference evidence="2" key="3">
    <citation type="journal article" date="2018" name="Mol. Plant Microbe Interact.">
        <title>Genome sequence resources for the wheat stripe rust pathogen (Puccinia striiformis f. sp. tritici) and the barley stripe rust pathogen (Puccinia striiformis f. sp. hordei).</title>
        <authorList>
            <person name="Xia C."/>
            <person name="Wang M."/>
            <person name="Yin C."/>
            <person name="Cornejo O.E."/>
            <person name="Hulbert S.H."/>
            <person name="Chen X."/>
        </authorList>
    </citation>
    <scope>NUCLEOTIDE SEQUENCE [LARGE SCALE GENOMIC DNA]</scope>
    <source>
        <strain evidence="2">93TX-2</strain>
    </source>
</reference>
<keyword evidence="2" id="KW-1185">Reference proteome</keyword>
<protein>
    <submittedName>
        <fullName evidence="1">Uncharacterized protein</fullName>
    </submittedName>
</protein>
<evidence type="ECO:0000313" key="1">
    <source>
        <dbReference type="EMBL" id="POW11943.1"/>
    </source>
</evidence>